<gene>
    <name evidence="1" type="ORF">IPP58_11925</name>
</gene>
<evidence type="ECO:0008006" key="3">
    <source>
        <dbReference type="Google" id="ProtNLM"/>
    </source>
</evidence>
<dbReference type="SUPFAM" id="SSF54427">
    <property type="entry name" value="NTF2-like"/>
    <property type="match status" value="1"/>
</dbReference>
<dbReference type="Proteomes" id="UP000886657">
    <property type="component" value="Unassembled WGS sequence"/>
</dbReference>
<protein>
    <recommendedName>
        <fullName evidence="3">DUF4440 domain-containing protein</fullName>
    </recommendedName>
</protein>
<dbReference type="InterPro" id="IPR032710">
    <property type="entry name" value="NTF2-like_dom_sf"/>
</dbReference>
<dbReference type="AlphaFoldDB" id="A0A9D7SGD5"/>
<reference evidence="1" key="1">
    <citation type="submission" date="2020-10" db="EMBL/GenBank/DDBJ databases">
        <title>Connecting structure to function with the recovery of over 1000 high-quality activated sludge metagenome-assembled genomes encoding full-length rRNA genes using long-read sequencing.</title>
        <authorList>
            <person name="Singleton C.M."/>
            <person name="Petriglieri F."/>
            <person name="Kristensen J.M."/>
            <person name="Kirkegaard R.H."/>
            <person name="Michaelsen T.Y."/>
            <person name="Andersen M.H."/>
            <person name="Karst S.M."/>
            <person name="Dueholm M.S."/>
            <person name="Nielsen P.H."/>
            <person name="Albertsen M."/>
        </authorList>
    </citation>
    <scope>NUCLEOTIDE SEQUENCE</scope>
    <source>
        <strain evidence="1">Skiv_18-Q3-R9-52_MAXAC.067</strain>
    </source>
</reference>
<dbReference type="EMBL" id="JADKIO010000008">
    <property type="protein sequence ID" value="MBK9797184.1"/>
    <property type="molecule type" value="Genomic_DNA"/>
</dbReference>
<name>A0A9D7SGD5_9BACT</name>
<proteinExistence type="predicted"/>
<evidence type="ECO:0000313" key="2">
    <source>
        <dbReference type="Proteomes" id="UP000886657"/>
    </source>
</evidence>
<comment type="caution">
    <text evidence="1">The sequence shown here is derived from an EMBL/GenBank/DDBJ whole genome shotgun (WGS) entry which is preliminary data.</text>
</comment>
<dbReference type="PROSITE" id="PS51257">
    <property type="entry name" value="PROKAR_LIPOPROTEIN"/>
    <property type="match status" value="1"/>
</dbReference>
<accession>A0A9D7SGD5</accession>
<sequence>MGKSIASLCAVFALLACQSDKPEEQVRKAFETCRRGVEAGDAAAAAAPLDPAFLGPDGMDRASARLFLMGTLKREKIGVTVLRNEVAVRGNEALQEVDLLLTGRSGGLLPQEASNRSFRLRWRKAGSDWRLAELQSLDGR</sequence>
<evidence type="ECO:0000313" key="1">
    <source>
        <dbReference type="EMBL" id="MBK9797184.1"/>
    </source>
</evidence>
<organism evidence="1 2">
    <name type="scientific">Candidatus Geothrix skivensis</name>
    <dbReference type="NCBI Taxonomy" id="2954439"/>
    <lineage>
        <taxon>Bacteria</taxon>
        <taxon>Pseudomonadati</taxon>
        <taxon>Acidobacteriota</taxon>
        <taxon>Holophagae</taxon>
        <taxon>Holophagales</taxon>
        <taxon>Holophagaceae</taxon>
        <taxon>Geothrix</taxon>
    </lineage>
</organism>